<evidence type="ECO:0000256" key="1">
    <source>
        <dbReference type="SAM" id="MobiDB-lite"/>
    </source>
</evidence>
<dbReference type="GeneID" id="84021941"/>
<evidence type="ECO:0000313" key="2">
    <source>
        <dbReference type="EMBL" id="QPT38099.1"/>
    </source>
</evidence>
<evidence type="ECO:0000313" key="3">
    <source>
        <dbReference type="Proteomes" id="UP000594865"/>
    </source>
</evidence>
<feature type="compositionally biased region" description="Polar residues" evidence="1">
    <location>
        <begin position="1"/>
        <end position="12"/>
    </location>
</feature>
<gene>
    <name evidence="2" type="ORF">I6G28_00500</name>
</gene>
<feature type="region of interest" description="Disordered" evidence="1">
    <location>
        <begin position="1"/>
        <end position="28"/>
    </location>
</feature>
<dbReference type="EMBL" id="CP065726">
    <property type="protein sequence ID" value="QPT38099.1"/>
    <property type="molecule type" value="Genomic_DNA"/>
</dbReference>
<dbReference type="Proteomes" id="UP000594865">
    <property type="component" value="Chromosome"/>
</dbReference>
<name>A0A7T3EUJ6_NEICI</name>
<accession>A0A7T3EUJ6</accession>
<proteinExistence type="predicted"/>
<reference evidence="2 3" key="1">
    <citation type="submission" date="2020-12" db="EMBL/GenBank/DDBJ databases">
        <title>FDA dAtabase for Regulatory Grade micrObial Sequences (FDA-ARGOS): Supporting development and validation of Infectious Disease Dx tests.</title>
        <authorList>
            <person name="Sproer C."/>
            <person name="Gronow S."/>
            <person name="Severitt S."/>
            <person name="Schroder I."/>
            <person name="Tallon L."/>
            <person name="Sadzewicz L."/>
            <person name="Zhao X."/>
            <person name="Boylan J."/>
            <person name="Ott S."/>
            <person name="Bowen H."/>
            <person name="Vavikolanu K."/>
            <person name="Mehta A."/>
            <person name="Aluvathingal J."/>
            <person name="Nadendla S."/>
            <person name="Lowell S."/>
            <person name="Myers T."/>
            <person name="Yan Y."/>
            <person name="Sichtig H."/>
        </authorList>
    </citation>
    <scope>NUCLEOTIDE SEQUENCE [LARGE SCALE GENOMIC DNA]</scope>
    <source>
        <strain evidence="2 3">FDAARGOS_871</strain>
    </source>
</reference>
<dbReference type="AlphaFoldDB" id="A0A7T3EUJ6"/>
<organism evidence="2 3">
    <name type="scientific">Neisseria cinerea</name>
    <dbReference type="NCBI Taxonomy" id="483"/>
    <lineage>
        <taxon>Bacteria</taxon>
        <taxon>Pseudomonadati</taxon>
        <taxon>Pseudomonadota</taxon>
        <taxon>Betaproteobacteria</taxon>
        <taxon>Neisseriales</taxon>
        <taxon>Neisseriaceae</taxon>
        <taxon>Neisseria</taxon>
    </lineage>
</organism>
<sequence>MTKNVSSKLTKNVKSDQKRQPCATPALSKNREKKIKIIKIYFKNNKIIKNFKKNAAFSKVLARRLLEERQAERQSKKDLRSNTLRV</sequence>
<protein>
    <submittedName>
        <fullName evidence="2">Uncharacterized protein</fullName>
    </submittedName>
</protein>
<keyword evidence="3" id="KW-1185">Reference proteome</keyword>
<dbReference type="RefSeq" id="WP_111727511.1">
    <property type="nucleotide sequence ID" value="NZ_CAUJPD010000014.1"/>
</dbReference>